<dbReference type="Proteomes" id="UP000467841">
    <property type="component" value="Unassembled WGS sequence"/>
</dbReference>
<keyword evidence="13" id="KW-1185">Reference proteome</keyword>
<comment type="caution">
    <text evidence="12">The sequence shown here is derived from an EMBL/GenBank/DDBJ whole genome shotgun (WGS) entry which is preliminary data.</text>
</comment>
<evidence type="ECO:0000256" key="9">
    <source>
        <dbReference type="RuleBase" id="RU369094"/>
    </source>
</evidence>
<keyword evidence="6 9" id="KW-0804">Transcription</keyword>
<evidence type="ECO:0000256" key="5">
    <source>
        <dbReference type="ARBA" id="ARBA00023125"/>
    </source>
</evidence>
<dbReference type="GO" id="GO:0003677">
    <property type="term" value="F:DNA binding"/>
    <property type="evidence" value="ECO:0007669"/>
    <property type="project" value="UniProtKB-UniRule"/>
</dbReference>
<name>A0A6D2JGB0_9BRAS</name>
<reference evidence="12" key="1">
    <citation type="submission" date="2020-01" db="EMBL/GenBank/DDBJ databases">
        <authorList>
            <person name="Mishra B."/>
        </authorList>
    </citation>
    <scope>NUCLEOTIDE SEQUENCE [LARGE SCALE GENOMIC DNA]</scope>
</reference>
<protein>
    <recommendedName>
        <fullName evidence="9">Dof zinc finger protein</fullName>
    </recommendedName>
</protein>
<feature type="region of interest" description="Disordered" evidence="10">
    <location>
        <begin position="1"/>
        <end position="34"/>
    </location>
</feature>
<dbReference type="PROSITE" id="PS50884">
    <property type="entry name" value="ZF_DOF_2"/>
    <property type="match status" value="1"/>
</dbReference>
<sequence>MMTSSHQSPTTSSKPRRTKTTAKPPHQTNHKEPATQPVLKCPRCDSVNTKFCYYNNYSLSQPRHYCKNCRRYWTRGGALRNVPIGGTTRNKNKPCNLHVISSPNVTPSSHELVDGFRILNPPPSTAMMMSSGGFSGYMFPLDPNYNLASSSSIEYLSSLNQDLHQKLQQQRLISSMFLQDSLPVTEKPVMFQSVESIPPSTATTNWVFDRSAMEGGATSGIDENNGDGNLGIWYHNGNNALP</sequence>
<keyword evidence="7 8" id="KW-0539">Nucleus</keyword>
<proteinExistence type="predicted"/>
<evidence type="ECO:0000256" key="7">
    <source>
        <dbReference type="ARBA" id="ARBA00023242"/>
    </source>
</evidence>
<comment type="function">
    <text evidence="9">Transcription factor that binds specifically to a 5'-AA[AG]G-3' consensus core sequence.</text>
</comment>
<dbReference type="PANTHER" id="PTHR31992:SF149">
    <property type="entry name" value="DOF ZINC FINGER PROTEIN DOF4.7"/>
    <property type="match status" value="1"/>
</dbReference>
<dbReference type="GO" id="GO:0005634">
    <property type="term" value="C:nucleus"/>
    <property type="evidence" value="ECO:0007669"/>
    <property type="project" value="UniProtKB-SubCell"/>
</dbReference>
<evidence type="ECO:0000256" key="6">
    <source>
        <dbReference type="ARBA" id="ARBA00023163"/>
    </source>
</evidence>
<feature type="domain" description="Dof-type" evidence="11">
    <location>
        <begin position="39"/>
        <end position="93"/>
    </location>
</feature>
<evidence type="ECO:0000256" key="1">
    <source>
        <dbReference type="ARBA" id="ARBA00022723"/>
    </source>
</evidence>
<keyword evidence="1 9" id="KW-0479">Metal-binding</keyword>
<accession>A0A6D2JGB0</accession>
<comment type="subcellular location">
    <subcellularLocation>
        <location evidence="8 9">Nucleus</location>
    </subcellularLocation>
</comment>
<keyword evidence="5 8" id="KW-0238">DNA-binding</keyword>
<dbReference type="PROSITE" id="PS01361">
    <property type="entry name" value="ZF_DOF_1"/>
    <property type="match status" value="1"/>
</dbReference>
<dbReference type="GO" id="GO:0008270">
    <property type="term" value="F:zinc ion binding"/>
    <property type="evidence" value="ECO:0007669"/>
    <property type="project" value="UniProtKB-KW"/>
</dbReference>
<evidence type="ECO:0000259" key="11">
    <source>
        <dbReference type="PROSITE" id="PS50884"/>
    </source>
</evidence>
<evidence type="ECO:0000256" key="8">
    <source>
        <dbReference type="PROSITE-ProRule" id="PRU00071"/>
    </source>
</evidence>
<dbReference type="Pfam" id="PF02701">
    <property type="entry name" value="Zn_ribbon_Dof"/>
    <property type="match status" value="1"/>
</dbReference>
<dbReference type="GO" id="GO:0003700">
    <property type="term" value="F:DNA-binding transcription factor activity"/>
    <property type="evidence" value="ECO:0007669"/>
    <property type="project" value="UniProtKB-UniRule"/>
</dbReference>
<organism evidence="12 13">
    <name type="scientific">Microthlaspi erraticum</name>
    <dbReference type="NCBI Taxonomy" id="1685480"/>
    <lineage>
        <taxon>Eukaryota</taxon>
        <taxon>Viridiplantae</taxon>
        <taxon>Streptophyta</taxon>
        <taxon>Embryophyta</taxon>
        <taxon>Tracheophyta</taxon>
        <taxon>Spermatophyta</taxon>
        <taxon>Magnoliopsida</taxon>
        <taxon>eudicotyledons</taxon>
        <taxon>Gunneridae</taxon>
        <taxon>Pentapetalae</taxon>
        <taxon>rosids</taxon>
        <taxon>malvids</taxon>
        <taxon>Brassicales</taxon>
        <taxon>Brassicaceae</taxon>
        <taxon>Coluteocarpeae</taxon>
        <taxon>Microthlaspi</taxon>
    </lineage>
</organism>
<gene>
    <name evidence="12" type="ORF">MERR_LOCUS23188</name>
</gene>
<evidence type="ECO:0000256" key="10">
    <source>
        <dbReference type="SAM" id="MobiDB-lite"/>
    </source>
</evidence>
<keyword evidence="2 8" id="KW-0863">Zinc-finger</keyword>
<dbReference type="OrthoDB" id="1062359at2759"/>
<keyword evidence="4 9" id="KW-0805">Transcription regulation</keyword>
<dbReference type="AlphaFoldDB" id="A0A6D2JGB0"/>
<evidence type="ECO:0000313" key="12">
    <source>
        <dbReference type="EMBL" id="CAA7035953.1"/>
    </source>
</evidence>
<keyword evidence="3 9" id="KW-0862">Zinc</keyword>
<dbReference type="PANTHER" id="PTHR31992">
    <property type="entry name" value="DOF ZINC FINGER PROTEIN DOF1.4-RELATED"/>
    <property type="match status" value="1"/>
</dbReference>
<dbReference type="InterPro" id="IPR045174">
    <property type="entry name" value="Dof"/>
</dbReference>
<dbReference type="EMBL" id="CACVBM020001162">
    <property type="protein sequence ID" value="CAA7035953.1"/>
    <property type="molecule type" value="Genomic_DNA"/>
</dbReference>
<dbReference type="InterPro" id="IPR003851">
    <property type="entry name" value="Znf_Dof"/>
</dbReference>
<evidence type="ECO:0000256" key="2">
    <source>
        <dbReference type="ARBA" id="ARBA00022771"/>
    </source>
</evidence>
<evidence type="ECO:0000313" key="13">
    <source>
        <dbReference type="Proteomes" id="UP000467841"/>
    </source>
</evidence>
<evidence type="ECO:0000256" key="3">
    <source>
        <dbReference type="ARBA" id="ARBA00022833"/>
    </source>
</evidence>
<evidence type="ECO:0000256" key="4">
    <source>
        <dbReference type="ARBA" id="ARBA00023015"/>
    </source>
</evidence>